<evidence type="ECO:0000256" key="4">
    <source>
        <dbReference type="ARBA" id="ARBA00022737"/>
    </source>
</evidence>
<keyword evidence="2 10" id="KW-0812">Transmembrane</keyword>
<proteinExistence type="predicted"/>
<feature type="non-terminal residue" evidence="12">
    <location>
        <position position="1"/>
    </location>
</feature>
<evidence type="ECO:0000256" key="7">
    <source>
        <dbReference type="ARBA" id="ARBA00023157"/>
    </source>
</evidence>
<dbReference type="SUPFAM" id="SSF51092">
    <property type="entry name" value="Vitelline membrane outer protein-I (VMO-I)"/>
    <property type="match status" value="1"/>
</dbReference>
<sequence>MFSAIRQRRYAPSLADTLVLMYLLKVLAIIAVCVQVGAGRLPSLVRESGLHGRERSLLQAANASAVVVVGESSGVYPWGLIFPDAGAKWIWSCSYEESFFTSDMYYIFTKVFTIDTTRNVSLYLVADNRCDVYLDGELKGPLHGGWPTTWPGPVAPGEYILEPGVHTLDIQAVNLGCRGCWNPAGVIATLIDDESGEVLVHTDESWTWTYNGTEGDLRLVTSEGPVSDSQQGMVQIYFQGRWVSLHQDSWGFMEARAACRQLGWGTGIPVTAAGALYGSRPEAVYRSYGWYCDRTKDRLTDCGAFSGAVYAESGSGVNETAGVECRNDPPANDGDLRLLSSAPNATLSGAGILQIYFADTWAYLSSWADWGYLDARAACRQLGWQTGAALAEAGALYGSGSNGSVAVVGPVLRLYPYCSWADTRLANCSHGWNAYEMEVADGRGYNQTAGVECRNEPPGEGQLRLVGSDRAGSGTLLLYHSGAWGALSASASTSWDWRAARLVCQQLGWRDGSPVADAGSRWGSASGRLWRVGLSCEWGSGSLVDCPRSYDFEDLGLIPSDYSDLAGVECTNETEAIRLVHGSDDATSSGRGTLQLLHRGTWGALQHDDWDWRDARVACRQLGWTNGYAVLESGSKYGIPPAGPVYRVGYRCLWSEVGLAECERQAGFDVAQSDSAGFTALAGLECTNEPDGPEGGLRLTGGPTAASGTVEIWYNGSWGSIHQASSWDWRAARVACRQLGYQNGKPVFNAVYGRSRGPVWLSSVSCGGGEAGLVECGRPPFADSYNGGSHEGDAGVECTNDPDPEVGSVRLAGGAAANTGQVEVFYGGSWGAVCAVGFGIVEASVVCRQLGYQGTSRLEPLPPGRQHPAWSNWQLAPVWLADPRCGGGESRLLDCPGAGQPGQQWGCSSGGVGVTCGSDSLPPEGSLRLISPEGNSSSRGQLQVLHNGIWGVIDHTGFDWHAARVACRELGFTSGRPAAYSVYGGGQDMPFWLSRLRCSGAESRLVDCPRDTPFLSYAYVYPGNEGHTAGVICSADPAPAPGTARLVEGPGPWAGRLEVWSELEGAWGTVCNNGFNDQAARVVCRQLGYMGGRVVGIGAFTPGATSEIGELSQPFSLSSVVCSGQEGRLADCGYVEGSSQAPCGWDHTGDVAVWCDTSATGSEPALGAVRLVGGPGPWSGRVEVYYNGTWGAMCNLELTDLDAQVICRQLGYYGGRRAPPISLQSSYGYETRGSVPMWLRYPACNGSEAVLTQCSGVGLGEGSGWDHDSCGRVHYWFDAAVMCNQVPQGMAVDMPLDAPSQDPEKLGSPWPSRLYCPEHSLPGGLALLVDSPPYENGGDWADSAGVLGIRLYCYQDGTLLTTVTSDPLPPWSSGTASWGPESSCTSDPAMPYITAARIRVAGDEGGAAGDAMDSLGVTDVELRCSNSNIISGNGLSNGTWGEWASCPQGTALCGLGLQVNSWRGWGLQGTNDDTAVTGLNMSCCFMPQGFNSDPGSRRVRLAGGSSPREGRVEMLSSNNTWGLVYGEGWDARDAHVVCRELGWETGRPVGRAGELYGEGFAPLLYTGVDCKGTESSLADCSVGEWLAFADSYSHSSLAGVICSADPPPNVGTARLVDIQGVQSPLTGVAGRVEVYWNYTWGAVSMGGTGSTWDSTWDNKAASVVCRSLGHRWGRAVPARDLVPEPGYPLPVVAANLDCTGDEASLLLCSTESGFQTSYDAYSHSNDAGAICSDDPVPAPGSLRLRYGATPAEGRLEVFLNLTWDRVPSSSWQYGWQWPYNFDHVDARVACRQLGYRGGGWAVNAAGWGGSYEGPVWLSDLTCAGNETSLLGCLSSSNGNSWSQHWWWPGATGVICTQENPPADGTLRLVGSSPSAGRLEVAVGGMWGTVDPTDWGWAESLVACRALGYKSVLDLAAGAGEAVHPGIITSYYLPVLLSGISCNGSEASLAECYDGTTYGPPVGQAYGQPMDRPRVLLRCSHQAPPQQLSVRLTGSPVPYMGRLEVWWAGAWGTVSRQTTSGGSAAFGPVEAAVACRMLGYEPLYGNTSDVLRGESFGEAYSQVPIHYQQFACSGTETSLWDCPGFEGPMGHTQLGPGSSSEAYLHNYDVGLACQPPPSDPVQYSPPPRPPPIPPSPPKPSPPSPPPANPPPSPSPPSSPFTPPHPSPAPPSPHAPPSPPPWPPSPLP</sequence>
<evidence type="ECO:0000256" key="9">
    <source>
        <dbReference type="SAM" id="MobiDB-lite"/>
    </source>
</evidence>
<dbReference type="FunFam" id="3.10.250.10:FF:000016">
    <property type="entry name" value="Scavenger receptor cysteine-rich protein type 12"/>
    <property type="match status" value="4"/>
</dbReference>
<dbReference type="PANTHER" id="PTHR48071:SF18">
    <property type="entry name" value="DELETED IN MALIGNANT BRAIN TUMORS 1 PROTEIN-RELATED"/>
    <property type="match status" value="1"/>
</dbReference>
<dbReference type="PROSITE" id="PS00420">
    <property type="entry name" value="SRCR_1"/>
    <property type="match status" value="1"/>
</dbReference>
<gene>
    <name evidence="12" type="ORF">Agub_g9766</name>
</gene>
<dbReference type="EMBL" id="BMAR01000021">
    <property type="protein sequence ID" value="GFR47962.1"/>
    <property type="molecule type" value="Genomic_DNA"/>
</dbReference>
<dbReference type="InterPro" id="IPR001190">
    <property type="entry name" value="SRCR"/>
</dbReference>
<keyword evidence="6 10" id="KW-0472">Membrane</keyword>
<comment type="subcellular location">
    <subcellularLocation>
        <location evidence="1">Membrane</location>
        <topology evidence="1">Single-pass membrane protein</topology>
    </subcellularLocation>
</comment>
<feature type="domain" description="SRCR" evidence="11">
    <location>
        <begin position="463"/>
        <end position="571"/>
    </location>
</feature>
<feature type="transmembrane region" description="Helical" evidence="10">
    <location>
        <begin position="20"/>
        <end position="38"/>
    </location>
</feature>
<dbReference type="Pfam" id="PF03762">
    <property type="entry name" value="VOMI"/>
    <property type="match status" value="1"/>
</dbReference>
<feature type="region of interest" description="Disordered" evidence="9">
    <location>
        <begin position="2108"/>
        <end position="2186"/>
    </location>
</feature>
<feature type="domain" description="SRCR" evidence="11">
    <location>
        <begin position="1499"/>
        <end position="1603"/>
    </location>
</feature>
<evidence type="ECO:0000256" key="1">
    <source>
        <dbReference type="ARBA" id="ARBA00004167"/>
    </source>
</evidence>
<feature type="domain" description="SRCR" evidence="11">
    <location>
        <begin position="927"/>
        <end position="1034"/>
    </location>
</feature>
<organism evidence="12 13">
    <name type="scientific">Astrephomene gubernaculifera</name>
    <dbReference type="NCBI Taxonomy" id="47775"/>
    <lineage>
        <taxon>Eukaryota</taxon>
        <taxon>Viridiplantae</taxon>
        <taxon>Chlorophyta</taxon>
        <taxon>core chlorophytes</taxon>
        <taxon>Chlorophyceae</taxon>
        <taxon>CS clade</taxon>
        <taxon>Chlamydomonadales</taxon>
        <taxon>Astrephomenaceae</taxon>
        <taxon>Astrephomene</taxon>
    </lineage>
</organism>
<feature type="domain" description="SRCR" evidence="11">
    <location>
        <begin position="1989"/>
        <end position="2113"/>
    </location>
</feature>
<dbReference type="SUPFAM" id="SSF56487">
    <property type="entry name" value="SRCR-like"/>
    <property type="match status" value="14"/>
</dbReference>
<keyword evidence="13" id="KW-1185">Reference proteome</keyword>
<dbReference type="PROSITE" id="PS50287">
    <property type="entry name" value="SRCR_2"/>
    <property type="match status" value="14"/>
</dbReference>
<dbReference type="Proteomes" id="UP001054857">
    <property type="component" value="Unassembled WGS sequence"/>
</dbReference>
<dbReference type="PANTHER" id="PTHR48071">
    <property type="entry name" value="SRCR DOMAIN-CONTAINING PROTEIN"/>
    <property type="match status" value="1"/>
</dbReference>
<dbReference type="PRINTS" id="PR01217">
    <property type="entry name" value="PRICHEXTENSN"/>
</dbReference>
<feature type="domain" description="SRCR" evidence="11">
    <location>
        <begin position="697"/>
        <end position="799"/>
    </location>
</feature>
<keyword evidence="5 10" id="KW-1133">Transmembrane helix</keyword>
<feature type="domain" description="SRCR" evidence="11">
    <location>
        <begin position="577"/>
        <end position="687"/>
    </location>
</feature>
<feature type="domain" description="SRCR" evidence="11">
    <location>
        <begin position="1742"/>
        <end position="1856"/>
    </location>
</feature>
<name>A0AAD3HPF3_9CHLO</name>
<feature type="domain" description="SRCR" evidence="11">
    <location>
        <begin position="1613"/>
        <end position="1732"/>
    </location>
</feature>
<feature type="domain" description="SRCR" evidence="11">
    <location>
        <begin position="217"/>
        <end position="326"/>
    </location>
</feature>
<feature type="domain" description="SRCR" evidence="11">
    <location>
        <begin position="336"/>
        <end position="454"/>
    </location>
</feature>
<keyword evidence="4" id="KW-0677">Repeat</keyword>
<reference evidence="12 13" key="1">
    <citation type="journal article" date="2021" name="Sci. Rep.">
        <title>Genome sequencing of the multicellular alga Astrephomene provides insights into convergent evolution of germ-soma differentiation.</title>
        <authorList>
            <person name="Yamashita S."/>
            <person name="Yamamoto K."/>
            <person name="Matsuzaki R."/>
            <person name="Suzuki S."/>
            <person name="Yamaguchi H."/>
            <person name="Hirooka S."/>
            <person name="Minakuchi Y."/>
            <person name="Miyagishima S."/>
            <person name="Kawachi M."/>
            <person name="Toyoda A."/>
            <person name="Nozaki H."/>
        </authorList>
    </citation>
    <scope>NUCLEOTIDE SEQUENCE [LARGE SCALE GENOMIC DNA]</scope>
    <source>
        <strain evidence="12 13">NIES-4017</strain>
    </source>
</reference>
<feature type="domain" description="SRCR" evidence="11">
    <location>
        <begin position="1044"/>
        <end position="1156"/>
    </location>
</feature>
<evidence type="ECO:0000256" key="8">
    <source>
        <dbReference type="ARBA" id="ARBA00023180"/>
    </source>
</evidence>
<evidence type="ECO:0000313" key="13">
    <source>
        <dbReference type="Proteomes" id="UP001054857"/>
    </source>
</evidence>
<evidence type="ECO:0000259" key="11">
    <source>
        <dbReference type="PROSITE" id="PS50287"/>
    </source>
</evidence>
<dbReference type="InterPro" id="IPR036772">
    <property type="entry name" value="SRCR-like_dom_sf"/>
</dbReference>
<evidence type="ECO:0000256" key="6">
    <source>
        <dbReference type="ARBA" id="ARBA00023136"/>
    </source>
</evidence>
<dbReference type="Pfam" id="PF00530">
    <property type="entry name" value="SRCR"/>
    <property type="match status" value="13"/>
</dbReference>
<accession>A0AAD3HPF3</accession>
<feature type="domain" description="SRCR" evidence="11">
    <location>
        <begin position="1169"/>
        <end position="1284"/>
    </location>
</feature>
<dbReference type="Gene3D" id="2.100.10.20">
    <property type="entry name" value="Vitelline membrane outer layer protein I (VOMI)"/>
    <property type="match status" value="1"/>
</dbReference>
<dbReference type="InterPro" id="IPR005515">
    <property type="entry name" value="VOMI"/>
</dbReference>
<evidence type="ECO:0000313" key="12">
    <source>
        <dbReference type="EMBL" id="GFR47962.1"/>
    </source>
</evidence>
<feature type="domain" description="SRCR" evidence="11">
    <location>
        <begin position="1866"/>
        <end position="1979"/>
    </location>
</feature>
<evidence type="ECO:0000256" key="10">
    <source>
        <dbReference type="SAM" id="Phobius"/>
    </source>
</evidence>
<evidence type="ECO:0000256" key="2">
    <source>
        <dbReference type="ARBA" id="ARBA00022692"/>
    </source>
</evidence>
<dbReference type="PRINTS" id="PR00258">
    <property type="entry name" value="SPERACTRCPTR"/>
</dbReference>
<comment type="caution">
    <text evidence="12">The sequence shown here is derived from an EMBL/GenBank/DDBJ whole genome shotgun (WGS) entry which is preliminary data.</text>
</comment>
<evidence type="ECO:0000256" key="3">
    <source>
        <dbReference type="ARBA" id="ARBA00022729"/>
    </source>
</evidence>
<feature type="domain" description="SRCR" evidence="11">
    <location>
        <begin position="809"/>
        <end position="917"/>
    </location>
</feature>
<evidence type="ECO:0000256" key="5">
    <source>
        <dbReference type="ARBA" id="ARBA00022989"/>
    </source>
</evidence>
<feature type="compositionally biased region" description="Pro residues" evidence="9">
    <location>
        <begin position="2113"/>
        <end position="2186"/>
    </location>
</feature>
<protein>
    <recommendedName>
        <fullName evidence="11">SRCR domain-containing protein</fullName>
    </recommendedName>
</protein>
<dbReference type="InterPro" id="IPR036706">
    <property type="entry name" value="VOMI_sf"/>
</dbReference>
<dbReference type="Gene3D" id="3.10.250.10">
    <property type="entry name" value="SRCR-like domain"/>
    <property type="match status" value="14"/>
</dbReference>
<dbReference type="SMART" id="SM00202">
    <property type="entry name" value="SR"/>
    <property type="match status" value="14"/>
</dbReference>
<keyword evidence="8" id="KW-0325">Glycoprotein</keyword>
<dbReference type="GO" id="GO:0016020">
    <property type="term" value="C:membrane"/>
    <property type="evidence" value="ECO:0007669"/>
    <property type="project" value="UniProtKB-SubCell"/>
</dbReference>
<keyword evidence="7" id="KW-1015">Disulfide bond</keyword>
<keyword evidence="3" id="KW-0732">Signal</keyword>